<dbReference type="EMBL" id="KZ992532">
    <property type="protein sequence ID" value="RKP09202.1"/>
    <property type="molecule type" value="Genomic_DNA"/>
</dbReference>
<evidence type="ECO:0000256" key="2">
    <source>
        <dbReference type="SAM" id="MobiDB-lite"/>
    </source>
</evidence>
<name>A0A4P9XT81_9FUNG</name>
<feature type="region of interest" description="Disordered" evidence="2">
    <location>
        <begin position="371"/>
        <end position="406"/>
    </location>
</feature>
<keyword evidence="1" id="KW-0175">Coiled coil</keyword>
<feature type="region of interest" description="Disordered" evidence="2">
    <location>
        <begin position="443"/>
        <end position="498"/>
    </location>
</feature>
<reference evidence="4" key="1">
    <citation type="journal article" date="2018" name="Nat. Microbiol.">
        <title>Leveraging single-cell genomics to expand the fungal tree of life.</title>
        <authorList>
            <person name="Ahrendt S.R."/>
            <person name="Quandt C.A."/>
            <person name="Ciobanu D."/>
            <person name="Clum A."/>
            <person name="Salamov A."/>
            <person name="Andreopoulos B."/>
            <person name="Cheng J.F."/>
            <person name="Woyke T."/>
            <person name="Pelin A."/>
            <person name="Henrissat B."/>
            <person name="Reynolds N.K."/>
            <person name="Benny G.L."/>
            <person name="Smith M.E."/>
            <person name="James T.Y."/>
            <person name="Grigoriev I.V."/>
        </authorList>
    </citation>
    <scope>NUCLEOTIDE SEQUENCE [LARGE SCALE GENOMIC DNA]</scope>
    <source>
        <strain evidence="4">RSA 1356</strain>
    </source>
</reference>
<feature type="coiled-coil region" evidence="1">
    <location>
        <begin position="140"/>
        <end position="220"/>
    </location>
</feature>
<evidence type="ECO:0000313" key="4">
    <source>
        <dbReference type="Proteomes" id="UP000271241"/>
    </source>
</evidence>
<evidence type="ECO:0000256" key="1">
    <source>
        <dbReference type="SAM" id="Coils"/>
    </source>
</evidence>
<gene>
    <name evidence="3" type="ORF">THASP1DRAFT_28999</name>
</gene>
<feature type="compositionally biased region" description="Low complexity" evidence="2">
    <location>
        <begin position="448"/>
        <end position="460"/>
    </location>
</feature>
<sequence length="567" mass="63528">MVHWPQTQSEPDSQITSKRRSIKSFLSFRSGTKNKSRVEVQETVSRPTQQHEAAGPSQPQAEERTGLEDLNEEELLQYTMMLSLEEDLSHNTQGNNTVSGPDFQVSLEGSKDEVVSRCRAKVLEAQEAVGNWKDYAMRVKEGMAQKRAKMRTELADLQEKHAVQVNDLVTKYAALQSEHEKAKRKLDENIAVIGRKERHMMAAQDRLQVLQREVERWRTVNSIQQLQNQDNSASIDGLYARFTELDANGRKLAFRALCSNVDASMRKMQECQDITKECDSRLARAEDYSRLLSSQLSEMQRKAHKLTKQNNKLEMELAQCQALLESGNGTDRDGTKRHREAACEDDMAAVMEHAMADDDYSLDAFFDDADGESAEEQSNVTRRSTSPSAFAQPQHTSFDSTKGDDRSYACTDKDVYAGERHRPWLSEESVSARSTLVQTPALPPPLPILARTTRSSASHRSVARTESSRMRDYDGMGGRRRLVGFSTVPDPPLSTSLARDTGQQLRQHQPMRASAARAMASLGTRKKVIPGHSRARYTRAAASLAGSANSRQLMLRWMRNGDGSSAG</sequence>
<dbReference type="AlphaFoldDB" id="A0A4P9XT81"/>
<feature type="compositionally biased region" description="Polar residues" evidence="2">
    <location>
        <begin position="42"/>
        <end position="51"/>
    </location>
</feature>
<proteinExistence type="predicted"/>
<feature type="region of interest" description="Disordered" evidence="2">
    <location>
        <begin position="1"/>
        <end position="65"/>
    </location>
</feature>
<accession>A0A4P9XT81</accession>
<feature type="coiled-coil region" evidence="1">
    <location>
        <begin position="296"/>
        <end position="323"/>
    </location>
</feature>
<dbReference type="Proteomes" id="UP000271241">
    <property type="component" value="Unassembled WGS sequence"/>
</dbReference>
<keyword evidence="4" id="KW-1185">Reference proteome</keyword>
<organism evidence="3 4">
    <name type="scientific">Thamnocephalis sphaerospora</name>
    <dbReference type="NCBI Taxonomy" id="78915"/>
    <lineage>
        <taxon>Eukaryota</taxon>
        <taxon>Fungi</taxon>
        <taxon>Fungi incertae sedis</taxon>
        <taxon>Zoopagomycota</taxon>
        <taxon>Zoopagomycotina</taxon>
        <taxon>Zoopagomycetes</taxon>
        <taxon>Zoopagales</taxon>
        <taxon>Sigmoideomycetaceae</taxon>
        <taxon>Thamnocephalis</taxon>
    </lineage>
</organism>
<feature type="compositionally biased region" description="Polar residues" evidence="2">
    <location>
        <begin position="1"/>
        <end position="16"/>
    </location>
</feature>
<feature type="compositionally biased region" description="Polar residues" evidence="2">
    <location>
        <begin position="376"/>
        <end position="400"/>
    </location>
</feature>
<protein>
    <submittedName>
        <fullName evidence="3">Uncharacterized protein</fullName>
    </submittedName>
</protein>
<evidence type="ECO:0000313" key="3">
    <source>
        <dbReference type="EMBL" id="RKP09202.1"/>
    </source>
</evidence>